<dbReference type="PANTHER" id="PTHR46621:SF1">
    <property type="entry name" value="SNRNA-ACTIVATING PROTEIN COMPLEX SUBUNIT 4"/>
    <property type="match status" value="1"/>
</dbReference>
<dbReference type="GO" id="GO:0019185">
    <property type="term" value="C:snRNA-activating protein complex"/>
    <property type="evidence" value="ECO:0007669"/>
    <property type="project" value="TreeGrafter"/>
</dbReference>
<keyword evidence="3" id="KW-0804">Transcription</keyword>
<name>A0A1J4KDC4_9EUKA</name>
<evidence type="ECO:0000259" key="7">
    <source>
        <dbReference type="PROSITE" id="PS51294"/>
    </source>
</evidence>
<dbReference type="InterPro" id="IPR017930">
    <property type="entry name" value="Myb_dom"/>
</dbReference>
<dbReference type="Pfam" id="PF00249">
    <property type="entry name" value="Myb_DNA-binding"/>
    <property type="match status" value="2"/>
</dbReference>
<dbReference type="InterPro" id="IPR017884">
    <property type="entry name" value="SANT_dom"/>
</dbReference>
<evidence type="ECO:0000259" key="6">
    <source>
        <dbReference type="PROSITE" id="PS51293"/>
    </source>
</evidence>
<dbReference type="OrthoDB" id="2143914at2759"/>
<dbReference type="GO" id="GO:0042795">
    <property type="term" value="P:snRNA transcription by RNA polymerase II"/>
    <property type="evidence" value="ECO:0007669"/>
    <property type="project" value="TreeGrafter"/>
</dbReference>
<dbReference type="InterPro" id="IPR001005">
    <property type="entry name" value="SANT/Myb"/>
</dbReference>
<dbReference type="GO" id="GO:0001006">
    <property type="term" value="F:RNA polymerase III type 3 promoter sequence-specific DNA binding"/>
    <property type="evidence" value="ECO:0007669"/>
    <property type="project" value="TreeGrafter"/>
</dbReference>
<keyword evidence="4" id="KW-0539">Nucleus</keyword>
<protein>
    <submittedName>
        <fullName evidence="8">Myb-like DNA-binding domain containing protein</fullName>
    </submittedName>
</protein>
<dbReference type="RefSeq" id="XP_068362048.1">
    <property type="nucleotide sequence ID" value="XM_068502545.1"/>
</dbReference>
<keyword evidence="2" id="KW-0238">DNA-binding</keyword>
<sequence>MFPKSKSGKGHSRSRQKMKFTLEEDERLKKIVRRYGSDDWELICEHMPGRNPRQCKERYLNYLAPNVNYNPWSETEDKLLIKKRRELGPKWVKISKFFKGRSDTQIKNRFMVLTRRMNSEAQALESTLTQTVNDEFHPTPVEKDNCVSITWEFIKKQIKEEIEEKERSNLSKEKKPMKQMKSNLIKNDKLIQQDKSIYNDDEMDFWAEAFHFVFEGNICAW</sequence>
<feature type="domain" description="Myb-like" evidence="5">
    <location>
        <begin position="12"/>
        <end position="63"/>
    </location>
</feature>
<accession>A0A1J4KDC4</accession>
<dbReference type="EMBL" id="MLAK01000654">
    <property type="protein sequence ID" value="OHT08912.1"/>
    <property type="molecule type" value="Genomic_DNA"/>
</dbReference>
<organism evidence="8 9">
    <name type="scientific">Tritrichomonas foetus</name>
    <dbReference type="NCBI Taxonomy" id="1144522"/>
    <lineage>
        <taxon>Eukaryota</taxon>
        <taxon>Metamonada</taxon>
        <taxon>Parabasalia</taxon>
        <taxon>Tritrichomonadida</taxon>
        <taxon>Tritrichomonadidae</taxon>
        <taxon>Tritrichomonas</taxon>
    </lineage>
</organism>
<dbReference type="GeneID" id="94837249"/>
<keyword evidence="9" id="KW-1185">Reference proteome</keyword>
<comment type="caution">
    <text evidence="8">The sequence shown here is derived from an EMBL/GenBank/DDBJ whole genome shotgun (WGS) entry which is preliminary data.</text>
</comment>
<dbReference type="VEuPathDB" id="TrichDB:TRFO_22415"/>
<evidence type="ECO:0000256" key="3">
    <source>
        <dbReference type="ARBA" id="ARBA00023163"/>
    </source>
</evidence>
<proteinExistence type="predicted"/>
<gene>
    <name evidence="8" type="ORF">TRFO_22415</name>
</gene>
<dbReference type="CDD" id="cd00167">
    <property type="entry name" value="SANT"/>
    <property type="match status" value="2"/>
</dbReference>
<dbReference type="SUPFAM" id="SSF46689">
    <property type="entry name" value="Homeodomain-like"/>
    <property type="match status" value="1"/>
</dbReference>
<feature type="domain" description="Myb-like" evidence="5">
    <location>
        <begin position="64"/>
        <end position="114"/>
    </location>
</feature>
<dbReference type="SMART" id="SM00717">
    <property type="entry name" value="SANT"/>
    <property type="match status" value="2"/>
</dbReference>
<dbReference type="AlphaFoldDB" id="A0A1J4KDC4"/>
<evidence type="ECO:0000313" key="9">
    <source>
        <dbReference type="Proteomes" id="UP000179807"/>
    </source>
</evidence>
<dbReference type="GO" id="GO:0000978">
    <property type="term" value="F:RNA polymerase II cis-regulatory region sequence-specific DNA binding"/>
    <property type="evidence" value="ECO:0007669"/>
    <property type="project" value="TreeGrafter"/>
</dbReference>
<dbReference type="InterPro" id="IPR051575">
    <property type="entry name" value="Myb-like_DNA-bd"/>
</dbReference>
<feature type="domain" description="HTH myb-type" evidence="7">
    <location>
        <begin position="71"/>
        <end position="118"/>
    </location>
</feature>
<dbReference type="PANTHER" id="PTHR46621">
    <property type="entry name" value="SNRNA-ACTIVATING PROTEIN COMPLEX SUBUNIT 4"/>
    <property type="match status" value="1"/>
</dbReference>
<feature type="domain" description="HTH myb-type" evidence="7">
    <location>
        <begin position="12"/>
        <end position="67"/>
    </location>
</feature>
<evidence type="ECO:0000256" key="1">
    <source>
        <dbReference type="ARBA" id="ARBA00023015"/>
    </source>
</evidence>
<dbReference type="InterPro" id="IPR009057">
    <property type="entry name" value="Homeodomain-like_sf"/>
</dbReference>
<reference evidence="8" key="1">
    <citation type="submission" date="2016-10" db="EMBL/GenBank/DDBJ databases">
        <authorList>
            <person name="Benchimol M."/>
            <person name="Almeida L.G."/>
            <person name="Vasconcelos A.T."/>
            <person name="Perreira-Neves A."/>
            <person name="Rosa I.A."/>
            <person name="Tasca T."/>
            <person name="Bogo M.R."/>
            <person name="de Souza W."/>
        </authorList>
    </citation>
    <scope>NUCLEOTIDE SEQUENCE [LARGE SCALE GENOMIC DNA]</scope>
    <source>
        <strain evidence="8">K</strain>
    </source>
</reference>
<dbReference type="PROSITE" id="PS51293">
    <property type="entry name" value="SANT"/>
    <property type="match status" value="1"/>
</dbReference>
<dbReference type="GO" id="GO:0042796">
    <property type="term" value="P:snRNA transcription by RNA polymerase III"/>
    <property type="evidence" value="ECO:0007669"/>
    <property type="project" value="TreeGrafter"/>
</dbReference>
<feature type="domain" description="SANT" evidence="6">
    <location>
        <begin position="15"/>
        <end position="66"/>
    </location>
</feature>
<dbReference type="FunFam" id="1.10.10.60:FF:000016">
    <property type="entry name" value="Transcriptional activator Myb isoform A"/>
    <property type="match status" value="1"/>
</dbReference>
<evidence type="ECO:0000256" key="4">
    <source>
        <dbReference type="ARBA" id="ARBA00023242"/>
    </source>
</evidence>
<evidence type="ECO:0000259" key="5">
    <source>
        <dbReference type="PROSITE" id="PS50090"/>
    </source>
</evidence>
<dbReference type="Gene3D" id="1.10.10.60">
    <property type="entry name" value="Homeodomain-like"/>
    <property type="match status" value="2"/>
</dbReference>
<evidence type="ECO:0000313" key="8">
    <source>
        <dbReference type="EMBL" id="OHT08912.1"/>
    </source>
</evidence>
<dbReference type="Proteomes" id="UP000179807">
    <property type="component" value="Unassembled WGS sequence"/>
</dbReference>
<dbReference type="PROSITE" id="PS50090">
    <property type="entry name" value="MYB_LIKE"/>
    <property type="match status" value="2"/>
</dbReference>
<evidence type="ECO:0000256" key="2">
    <source>
        <dbReference type="ARBA" id="ARBA00023125"/>
    </source>
</evidence>
<keyword evidence="1" id="KW-0805">Transcription regulation</keyword>
<dbReference type="PROSITE" id="PS51294">
    <property type="entry name" value="HTH_MYB"/>
    <property type="match status" value="2"/>
</dbReference>